<evidence type="ECO:0000313" key="7">
    <source>
        <dbReference type="Proteomes" id="UP001221898"/>
    </source>
</evidence>
<organism evidence="6 7">
    <name type="scientific">Aldrovandia affinis</name>
    <dbReference type="NCBI Taxonomy" id="143900"/>
    <lineage>
        <taxon>Eukaryota</taxon>
        <taxon>Metazoa</taxon>
        <taxon>Chordata</taxon>
        <taxon>Craniata</taxon>
        <taxon>Vertebrata</taxon>
        <taxon>Euteleostomi</taxon>
        <taxon>Actinopterygii</taxon>
        <taxon>Neopterygii</taxon>
        <taxon>Teleostei</taxon>
        <taxon>Notacanthiformes</taxon>
        <taxon>Halosauridae</taxon>
        <taxon>Aldrovandia</taxon>
    </lineage>
</organism>
<evidence type="ECO:0008006" key="8">
    <source>
        <dbReference type="Google" id="ProtNLM"/>
    </source>
</evidence>
<protein>
    <recommendedName>
        <fullName evidence="8">Sugar transporter</fullName>
    </recommendedName>
</protein>
<dbReference type="EMBL" id="JAINUG010000006">
    <property type="protein sequence ID" value="KAJ8416546.1"/>
    <property type="molecule type" value="Genomic_DNA"/>
</dbReference>
<evidence type="ECO:0000256" key="5">
    <source>
        <dbReference type="SAM" id="Phobius"/>
    </source>
</evidence>
<keyword evidence="3 5" id="KW-1133">Transmembrane helix</keyword>
<keyword evidence="4 5" id="KW-0472">Membrane</keyword>
<feature type="transmembrane region" description="Helical" evidence="5">
    <location>
        <begin position="80"/>
        <end position="104"/>
    </location>
</feature>
<evidence type="ECO:0000256" key="3">
    <source>
        <dbReference type="ARBA" id="ARBA00022989"/>
    </source>
</evidence>
<keyword evidence="2 5" id="KW-0812">Transmembrane</keyword>
<proteinExistence type="predicted"/>
<comment type="caution">
    <text evidence="6">The sequence shown here is derived from an EMBL/GenBank/DDBJ whole genome shotgun (WGS) entry which is preliminary data.</text>
</comment>
<accession>A0AAD7X0I1</accession>
<keyword evidence="7" id="KW-1185">Reference proteome</keyword>
<feature type="transmembrane region" description="Helical" evidence="5">
    <location>
        <begin position="25"/>
        <end position="47"/>
    </location>
</feature>
<comment type="subcellular location">
    <subcellularLocation>
        <location evidence="1">Membrane</location>
        <topology evidence="1">Multi-pass membrane protein</topology>
    </subcellularLocation>
</comment>
<name>A0AAD7X0I1_9TELE</name>
<gene>
    <name evidence="6" type="ORF">AAFF_G00358340</name>
</gene>
<reference evidence="6" key="1">
    <citation type="journal article" date="2023" name="Science">
        <title>Genome structures resolve the early diversification of teleost fishes.</title>
        <authorList>
            <person name="Parey E."/>
            <person name="Louis A."/>
            <person name="Montfort J."/>
            <person name="Bouchez O."/>
            <person name="Roques C."/>
            <person name="Iampietro C."/>
            <person name="Lluch J."/>
            <person name="Castinel A."/>
            <person name="Donnadieu C."/>
            <person name="Desvignes T."/>
            <person name="Floi Bucao C."/>
            <person name="Jouanno E."/>
            <person name="Wen M."/>
            <person name="Mejri S."/>
            <person name="Dirks R."/>
            <person name="Jansen H."/>
            <person name="Henkel C."/>
            <person name="Chen W.J."/>
            <person name="Zahm M."/>
            <person name="Cabau C."/>
            <person name="Klopp C."/>
            <person name="Thompson A.W."/>
            <person name="Robinson-Rechavi M."/>
            <person name="Braasch I."/>
            <person name="Lecointre G."/>
            <person name="Bobe J."/>
            <person name="Postlethwait J.H."/>
            <person name="Berthelot C."/>
            <person name="Roest Crollius H."/>
            <person name="Guiguen Y."/>
        </authorList>
    </citation>
    <scope>NUCLEOTIDE SEQUENCE</scope>
    <source>
        <strain evidence="6">NC1722</strain>
    </source>
</reference>
<evidence type="ECO:0000256" key="2">
    <source>
        <dbReference type="ARBA" id="ARBA00022692"/>
    </source>
</evidence>
<dbReference type="GO" id="GO:0016020">
    <property type="term" value="C:membrane"/>
    <property type="evidence" value="ECO:0007669"/>
    <property type="project" value="UniProtKB-SubCell"/>
</dbReference>
<evidence type="ECO:0000256" key="1">
    <source>
        <dbReference type="ARBA" id="ARBA00004141"/>
    </source>
</evidence>
<dbReference type="Proteomes" id="UP001221898">
    <property type="component" value="Unassembled WGS sequence"/>
</dbReference>
<evidence type="ECO:0000313" key="6">
    <source>
        <dbReference type="EMBL" id="KAJ8416546.1"/>
    </source>
</evidence>
<evidence type="ECO:0000256" key="4">
    <source>
        <dbReference type="ARBA" id="ARBA00023136"/>
    </source>
</evidence>
<dbReference type="InterPro" id="IPR036259">
    <property type="entry name" value="MFS_trans_sf"/>
</dbReference>
<dbReference type="PANTHER" id="PTHR24064">
    <property type="entry name" value="SOLUTE CARRIER FAMILY 22 MEMBER"/>
    <property type="match status" value="1"/>
</dbReference>
<sequence length="162" mass="18196">MIIWFVISMTYYGLSLNTSNMDGDPYLNCLISAATEFVGYGATWLFLSYIPRRFSLTFLLMLCGFTLLLLMFIPDELNSLVISLVMTGRTGIAAAFCLVYMYGIELFPTVVRNMGIETKGEDLPEHISQVKPLTCMCTKQNSATEYMMDENTRAENGIEQSA</sequence>
<feature type="transmembrane region" description="Helical" evidence="5">
    <location>
        <begin position="54"/>
        <end position="74"/>
    </location>
</feature>
<dbReference type="AlphaFoldDB" id="A0AAD7X0I1"/>
<dbReference type="Gene3D" id="1.20.1250.20">
    <property type="entry name" value="MFS general substrate transporter like domains"/>
    <property type="match status" value="1"/>
</dbReference>